<keyword evidence="5" id="KW-0675">Receptor</keyword>
<evidence type="ECO:0000256" key="4">
    <source>
        <dbReference type="SAM" id="SignalP"/>
    </source>
</evidence>
<evidence type="ECO:0000256" key="2">
    <source>
        <dbReference type="ARBA" id="ARBA00023136"/>
    </source>
</evidence>
<evidence type="ECO:0000313" key="5">
    <source>
        <dbReference type="EMBL" id="MDT0552757.1"/>
    </source>
</evidence>
<dbReference type="InterPro" id="IPR036942">
    <property type="entry name" value="Beta-barrel_TonB_sf"/>
</dbReference>
<feature type="chain" id="PRO_5046392887" evidence="4">
    <location>
        <begin position="20"/>
        <end position="572"/>
    </location>
</feature>
<name>A0ABU2Y3H9_9FLAO</name>
<gene>
    <name evidence="5" type="ORF">RM519_05825</name>
</gene>
<reference evidence="5 6" key="1">
    <citation type="submission" date="2023-09" db="EMBL/GenBank/DDBJ databases">
        <authorList>
            <person name="Rey-Velasco X."/>
        </authorList>
    </citation>
    <scope>NUCLEOTIDE SEQUENCE [LARGE SCALE GENOMIC DNA]</scope>
    <source>
        <strain evidence="5 6">P050</strain>
    </source>
</reference>
<evidence type="ECO:0000313" key="6">
    <source>
        <dbReference type="Proteomes" id="UP001252186"/>
    </source>
</evidence>
<protein>
    <submittedName>
        <fullName evidence="5">TonB-dependent receptor</fullName>
    </submittedName>
</protein>
<organism evidence="5 6">
    <name type="scientific">Urechidicola vernalis</name>
    <dbReference type="NCBI Taxonomy" id="3075600"/>
    <lineage>
        <taxon>Bacteria</taxon>
        <taxon>Pseudomonadati</taxon>
        <taxon>Bacteroidota</taxon>
        <taxon>Flavobacteriia</taxon>
        <taxon>Flavobacteriales</taxon>
        <taxon>Flavobacteriaceae</taxon>
        <taxon>Urechidicola</taxon>
    </lineage>
</organism>
<dbReference type="SUPFAM" id="SSF56935">
    <property type="entry name" value="Porins"/>
    <property type="match status" value="1"/>
</dbReference>
<sequence length="572" mass="64837">MKKSISFSILSIISLSFFAQEKAKDTLKTDEIIVVKPYTPTISAAYKIKTNPKLDPTQNEKETINYSFFSVPVASTFTPTKGTAQSVVREPLEKVYENFVAAGFGNYGTPYLEVFIHSNSHQYNDFGAFIKHQSSSGGIDGILVDDGYSDSEINLYYKQFERYYNWEFIAGAQHNVQNWYGLPNDIIYNQTFLDALDPKQTYLNIFAEGNIDFDDAIFSHGTFNLNHFSDKYGSGELHAYVAPTFEFPLSTDLFTTDASLEFLSSQFDNAYGLIGAVKNSFLNLGVMPTFQVLREDYSLDIGAKVYYSFDLENSNNKFYFYPDVTFSYKLMDETVIAFAGVTGDLEQNSYQKLTEENPFVSPTLNLLQTDQQYNAFIGAKGKLSSTVSYNITGSYKNENNKAQFMSNQALTDATIPVNENYEAGNSFDVVYDDISTINITAELSVDLSKEFNFGGNISYNNYSPTNFEEVWNLPDFTSTLFAKYNAKNWYIGTDLYFVGERKDFIMPFIGIDTVKTLDAYVDLNFNAGYEFSDRLTAFAKLNNVLSDNYERYSNFEVQGFQVLAGVIYKFDF</sequence>
<dbReference type="RefSeq" id="WP_311592692.1">
    <property type="nucleotide sequence ID" value="NZ_JAVRHV010000002.1"/>
</dbReference>
<keyword evidence="4" id="KW-0732">Signal</keyword>
<comment type="caution">
    <text evidence="5">The sequence shown here is derived from an EMBL/GenBank/DDBJ whole genome shotgun (WGS) entry which is preliminary data.</text>
</comment>
<evidence type="ECO:0000256" key="3">
    <source>
        <dbReference type="ARBA" id="ARBA00023237"/>
    </source>
</evidence>
<feature type="signal peptide" evidence="4">
    <location>
        <begin position="1"/>
        <end position="19"/>
    </location>
</feature>
<keyword evidence="3" id="KW-0998">Cell outer membrane</keyword>
<dbReference type="Gene3D" id="2.40.170.20">
    <property type="entry name" value="TonB-dependent receptor, beta-barrel domain"/>
    <property type="match status" value="1"/>
</dbReference>
<evidence type="ECO:0000256" key="1">
    <source>
        <dbReference type="ARBA" id="ARBA00004442"/>
    </source>
</evidence>
<proteinExistence type="predicted"/>
<keyword evidence="2" id="KW-0472">Membrane</keyword>
<dbReference type="EMBL" id="JAVRHV010000002">
    <property type="protein sequence ID" value="MDT0552757.1"/>
    <property type="molecule type" value="Genomic_DNA"/>
</dbReference>
<accession>A0ABU2Y3H9</accession>
<comment type="subcellular location">
    <subcellularLocation>
        <location evidence="1">Cell outer membrane</location>
    </subcellularLocation>
</comment>
<dbReference type="Proteomes" id="UP001252186">
    <property type="component" value="Unassembled WGS sequence"/>
</dbReference>
<keyword evidence="6" id="KW-1185">Reference proteome</keyword>